<reference evidence="2" key="2">
    <citation type="submission" date="2021-09" db="EMBL/GenBank/DDBJ databases">
        <authorList>
            <person name="Gilroy R."/>
        </authorList>
    </citation>
    <scope>NUCLEOTIDE SEQUENCE</scope>
    <source>
        <strain evidence="2">1647</strain>
    </source>
</reference>
<gene>
    <name evidence="2" type="ORF">K8W24_15785</name>
</gene>
<comment type="caution">
    <text evidence="2">The sequence shown here is derived from an EMBL/GenBank/DDBJ whole genome shotgun (WGS) entry which is preliminary data.</text>
</comment>
<evidence type="ECO:0000256" key="1">
    <source>
        <dbReference type="SAM" id="MobiDB-lite"/>
    </source>
</evidence>
<evidence type="ECO:0000313" key="2">
    <source>
        <dbReference type="EMBL" id="HJF51223.1"/>
    </source>
</evidence>
<feature type="region of interest" description="Disordered" evidence="1">
    <location>
        <begin position="66"/>
        <end position="91"/>
    </location>
</feature>
<sequence>MTTEQTRRRRRGRAIRKHRRTRAAMAPSKRLVLDWLDAIWDRIRAAVRDALGFVQVLAARATPLPLTPRDGAGARRQLLEHGRAPRRGRRW</sequence>
<accession>A0A921GU71</accession>
<feature type="compositionally biased region" description="Basic residues" evidence="1">
    <location>
        <begin position="7"/>
        <end position="22"/>
    </location>
</feature>
<reference evidence="2" key="1">
    <citation type="journal article" date="2021" name="PeerJ">
        <title>Extensive microbial diversity within the chicken gut microbiome revealed by metagenomics and culture.</title>
        <authorList>
            <person name="Gilroy R."/>
            <person name="Ravi A."/>
            <person name="Getino M."/>
            <person name="Pursley I."/>
            <person name="Horton D.L."/>
            <person name="Alikhan N.F."/>
            <person name="Baker D."/>
            <person name="Gharbi K."/>
            <person name="Hall N."/>
            <person name="Watson M."/>
            <person name="Adriaenssens E.M."/>
            <person name="Foster-Nyarko E."/>
            <person name="Jarju S."/>
            <person name="Secka A."/>
            <person name="Antonio M."/>
            <person name="Oren A."/>
            <person name="Chaudhuri R.R."/>
            <person name="La Ragione R."/>
            <person name="Hildebrand F."/>
            <person name="Pallen M.J."/>
        </authorList>
    </citation>
    <scope>NUCLEOTIDE SEQUENCE</scope>
    <source>
        <strain evidence="2">1647</strain>
    </source>
</reference>
<evidence type="ECO:0000313" key="3">
    <source>
        <dbReference type="Proteomes" id="UP000775129"/>
    </source>
</evidence>
<protein>
    <submittedName>
        <fullName evidence="2">Uncharacterized protein</fullName>
    </submittedName>
</protein>
<organism evidence="2 3">
    <name type="scientific">Brachybacterium paraconglomeratum</name>
    <dbReference type="NCBI Taxonomy" id="173362"/>
    <lineage>
        <taxon>Bacteria</taxon>
        <taxon>Bacillati</taxon>
        <taxon>Actinomycetota</taxon>
        <taxon>Actinomycetes</taxon>
        <taxon>Micrococcales</taxon>
        <taxon>Dermabacteraceae</taxon>
        <taxon>Brachybacterium</taxon>
    </lineage>
</organism>
<name>A0A921GU71_9MICO</name>
<dbReference type="EMBL" id="DYWO01000474">
    <property type="protein sequence ID" value="HJF51223.1"/>
    <property type="molecule type" value="Genomic_DNA"/>
</dbReference>
<dbReference type="AlphaFoldDB" id="A0A921GU71"/>
<proteinExistence type="predicted"/>
<feature type="region of interest" description="Disordered" evidence="1">
    <location>
        <begin position="1"/>
        <end position="22"/>
    </location>
</feature>
<dbReference type="Proteomes" id="UP000775129">
    <property type="component" value="Unassembled WGS sequence"/>
</dbReference>